<proteinExistence type="predicted"/>
<protein>
    <submittedName>
        <fullName evidence="1">Uncharacterized protein</fullName>
    </submittedName>
</protein>
<comment type="caution">
    <text evidence="1">The sequence shown here is derived from an EMBL/GenBank/DDBJ whole genome shotgun (WGS) entry which is preliminary data.</text>
</comment>
<dbReference type="AlphaFoldDB" id="A0A553PXH3"/>
<feature type="non-terminal residue" evidence="1">
    <location>
        <position position="1"/>
    </location>
</feature>
<accession>A0A553PXH3</accession>
<name>A0A553PXH3_9TELE</name>
<reference evidence="1 2" key="1">
    <citation type="journal article" date="2019" name="Sci. Data">
        <title>Hybrid genome assembly and annotation of Danionella translucida.</title>
        <authorList>
            <person name="Kadobianskyi M."/>
            <person name="Schulze L."/>
            <person name="Schuelke M."/>
            <person name="Judkewitz B."/>
        </authorList>
    </citation>
    <scope>NUCLEOTIDE SEQUENCE [LARGE SCALE GENOMIC DNA]</scope>
    <source>
        <strain evidence="1 2">Bolton</strain>
    </source>
</reference>
<dbReference type="EMBL" id="SRMA01026557">
    <property type="protein sequence ID" value="TRY82393.1"/>
    <property type="molecule type" value="Genomic_DNA"/>
</dbReference>
<dbReference type="Proteomes" id="UP000316079">
    <property type="component" value="Unassembled WGS sequence"/>
</dbReference>
<gene>
    <name evidence="1" type="ORF">DNTS_002481</name>
</gene>
<sequence>TQWTGVLTAEKNGGGHPAMLQHLEFPHRRSYNTTSTQPCSYSSFTSSRKALGSRKTWLCLHSHSSKALRSQGEFWSPVTTSSGFDQIW</sequence>
<evidence type="ECO:0000313" key="2">
    <source>
        <dbReference type="Proteomes" id="UP000316079"/>
    </source>
</evidence>
<organism evidence="1 2">
    <name type="scientific">Danionella cerebrum</name>
    <dbReference type="NCBI Taxonomy" id="2873325"/>
    <lineage>
        <taxon>Eukaryota</taxon>
        <taxon>Metazoa</taxon>
        <taxon>Chordata</taxon>
        <taxon>Craniata</taxon>
        <taxon>Vertebrata</taxon>
        <taxon>Euteleostomi</taxon>
        <taxon>Actinopterygii</taxon>
        <taxon>Neopterygii</taxon>
        <taxon>Teleostei</taxon>
        <taxon>Ostariophysi</taxon>
        <taxon>Cypriniformes</taxon>
        <taxon>Danionidae</taxon>
        <taxon>Danioninae</taxon>
        <taxon>Danionella</taxon>
    </lineage>
</organism>
<keyword evidence="2" id="KW-1185">Reference proteome</keyword>
<evidence type="ECO:0000313" key="1">
    <source>
        <dbReference type="EMBL" id="TRY82393.1"/>
    </source>
</evidence>